<sequence length="329" mass="33017">MQLNDNFADSFDLIGSSDSAIGSNVGFTGEPGEPNHAGISPPLNSAWWSWRAPASGVVTIDTFGSNYDTSLAVYTGSALNNLSEIASNDDSNSFQSEVSFTATAGTTYQIAVDGFSSSTGQIDLNLELDLVFTQVGTAGSDNLNGSGANDVIRGLGGNDQINGNGGNDVLFGNGGNDQINGASQGDLINGGAGSDTINGNGGSDTLIGGGGSDTIAGASGNDVIIGGGGGDTIFGNGGDDYINSGTGLDAVFLGTGAVIVVLETGAGFDLVNNFQVTQAKFQLGDGLSFAELSFVDSNLGVNIFADNDLLAVVAGNQASLLNNSELFIF</sequence>
<dbReference type="GO" id="GO:0005576">
    <property type="term" value="C:extracellular region"/>
    <property type="evidence" value="ECO:0007669"/>
    <property type="project" value="UniProtKB-SubCell"/>
</dbReference>
<evidence type="ECO:0000256" key="1">
    <source>
        <dbReference type="ARBA" id="ARBA00004613"/>
    </source>
</evidence>
<dbReference type="EMBL" id="JAAHFQ010000071">
    <property type="protein sequence ID" value="NER27089.1"/>
    <property type="molecule type" value="Genomic_DNA"/>
</dbReference>
<protein>
    <submittedName>
        <fullName evidence="4">Calcium-binding protein</fullName>
    </submittedName>
</protein>
<dbReference type="InterPro" id="IPR001343">
    <property type="entry name" value="Hemolysn_Ca-bd"/>
</dbReference>
<comment type="subcellular location">
    <subcellularLocation>
        <location evidence="1">Secreted</location>
    </subcellularLocation>
</comment>
<evidence type="ECO:0000313" key="4">
    <source>
        <dbReference type="EMBL" id="NER27089.1"/>
    </source>
</evidence>
<dbReference type="PROSITE" id="PS00330">
    <property type="entry name" value="HEMOLYSIN_CALCIUM"/>
    <property type="match status" value="1"/>
</dbReference>
<dbReference type="PRINTS" id="PR00313">
    <property type="entry name" value="CABNDNGRPT"/>
</dbReference>
<dbReference type="InterPro" id="IPR007280">
    <property type="entry name" value="Peptidase_C_arc/bac"/>
</dbReference>
<accession>A0A6B3N1U7</accession>
<organism evidence="4">
    <name type="scientific">Symploca sp. SIO1C4</name>
    <dbReference type="NCBI Taxonomy" id="2607765"/>
    <lineage>
        <taxon>Bacteria</taxon>
        <taxon>Bacillati</taxon>
        <taxon>Cyanobacteriota</taxon>
        <taxon>Cyanophyceae</taxon>
        <taxon>Coleofasciculales</taxon>
        <taxon>Coleofasciculaceae</taxon>
        <taxon>Symploca</taxon>
    </lineage>
</organism>
<evidence type="ECO:0000256" key="2">
    <source>
        <dbReference type="ARBA" id="ARBA00022525"/>
    </source>
</evidence>
<dbReference type="PANTHER" id="PTHR38340:SF1">
    <property type="entry name" value="S-LAYER PROTEIN"/>
    <property type="match status" value="1"/>
</dbReference>
<dbReference type="InterPro" id="IPR050557">
    <property type="entry name" value="RTX_toxin/Mannuronan_C5-epim"/>
</dbReference>
<dbReference type="SUPFAM" id="SSF51120">
    <property type="entry name" value="beta-Roll"/>
    <property type="match status" value="2"/>
</dbReference>
<dbReference type="InterPro" id="IPR018511">
    <property type="entry name" value="Hemolysin-typ_Ca-bd_CS"/>
</dbReference>
<dbReference type="Pfam" id="PF04151">
    <property type="entry name" value="PPC"/>
    <property type="match status" value="1"/>
</dbReference>
<dbReference type="Gene3D" id="2.150.10.10">
    <property type="entry name" value="Serralysin-like metalloprotease, C-terminal"/>
    <property type="match status" value="2"/>
</dbReference>
<proteinExistence type="predicted"/>
<comment type="caution">
    <text evidence="4">The sequence shown here is derived from an EMBL/GenBank/DDBJ whole genome shotgun (WGS) entry which is preliminary data.</text>
</comment>
<dbReference type="Pfam" id="PF00353">
    <property type="entry name" value="HemolysinCabind"/>
    <property type="match status" value="3"/>
</dbReference>
<feature type="domain" description="Peptidase C-terminal archaeal/bacterial" evidence="3">
    <location>
        <begin position="45"/>
        <end position="114"/>
    </location>
</feature>
<dbReference type="AlphaFoldDB" id="A0A6B3N1U7"/>
<keyword evidence="2" id="KW-0964">Secreted</keyword>
<dbReference type="GO" id="GO:0005509">
    <property type="term" value="F:calcium ion binding"/>
    <property type="evidence" value="ECO:0007669"/>
    <property type="project" value="InterPro"/>
</dbReference>
<dbReference type="InterPro" id="IPR011049">
    <property type="entry name" value="Serralysin-like_metalloprot_C"/>
</dbReference>
<reference evidence="4" key="1">
    <citation type="submission" date="2019-11" db="EMBL/GenBank/DDBJ databases">
        <title>Genomic insights into an expanded diversity of filamentous marine cyanobacteria reveals the extraordinary biosynthetic potential of Moorea and Okeania.</title>
        <authorList>
            <person name="Ferreira Leao T."/>
            <person name="Wang M."/>
            <person name="Moss N."/>
            <person name="Da Silva R."/>
            <person name="Sanders J."/>
            <person name="Nurk S."/>
            <person name="Gurevich A."/>
            <person name="Humphrey G."/>
            <person name="Reher R."/>
            <person name="Zhu Q."/>
            <person name="Belda-Ferre P."/>
            <person name="Glukhov E."/>
            <person name="Rex R."/>
            <person name="Dorrestein P.C."/>
            <person name="Knight R."/>
            <person name="Pevzner P."/>
            <person name="Gerwick W.H."/>
            <person name="Gerwick L."/>
        </authorList>
    </citation>
    <scope>NUCLEOTIDE SEQUENCE</scope>
    <source>
        <strain evidence="4">SIO1C4</strain>
    </source>
</reference>
<gene>
    <name evidence="4" type="ORF">F6J89_05495</name>
</gene>
<evidence type="ECO:0000259" key="3">
    <source>
        <dbReference type="Pfam" id="PF04151"/>
    </source>
</evidence>
<name>A0A6B3N1U7_9CYAN</name>
<dbReference type="Gene3D" id="2.60.120.380">
    <property type="match status" value="1"/>
</dbReference>
<dbReference type="PANTHER" id="PTHR38340">
    <property type="entry name" value="S-LAYER PROTEIN"/>
    <property type="match status" value="1"/>
</dbReference>